<feature type="region of interest" description="Disordered" evidence="1">
    <location>
        <begin position="369"/>
        <end position="388"/>
    </location>
</feature>
<proteinExistence type="predicted"/>
<protein>
    <submittedName>
        <fullName evidence="2">Uncharacterized protein</fullName>
    </submittedName>
</protein>
<accession>A0AA41W2F1</accession>
<evidence type="ECO:0000256" key="1">
    <source>
        <dbReference type="SAM" id="MobiDB-lite"/>
    </source>
</evidence>
<reference evidence="2" key="1">
    <citation type="submission" date="2022-03" db="EMBL/GenBank/DDBJ databases">
        <title>A functionally conserved STORR gene fusion in Papaver species that diverged 16.8 million years ago.</title>
        <authorList>
            <person name="Catania T."/>
        </authorList>
    </citation>
    <scope>NUCLEOTIDE SEQUENCE</scope>
    <source>
        <strain evidence="2">S-191538</strain>
    </source>
</reference>
<comment type="caution">
    <text evidence="2">The sequence shown here is derived from an EMBL/GenBank/DDBJ whole genome shotgun (WGS) entry which is preliminary data.</text>
</comment>
<evidence type="ECO:0000313" key="3">
    <source>
        <dbReference type="Proteomes" id="UP001177140"/>
    </source>
</evidence>
<dbReference type="EMBL" id="JAJJMA010344124">
    <property type="protein sequence ID" value="MCL7051935.1"/>
    <property type="molecule type" value="Genomic_DNA"/>
</dbReference>
<name>A0AA41W2F1_PAPNU</name>
<dbReference type="Proteomes" id="UP001177140">
    <property type="component" value="Unassembled WGS sequence"/>
</dbReference>
<dbReference type="AlphaFoldDB" id="A0AA41W2F1"/>
<gene>
    <name evidence="2" type="ORF">MKW94_020044</name>
</gene>
<feature type="region of interest" description="Disordered" evidence="1">
    <location>
        <begin position="255"/>
        <end position="276"/>
    </location>
</feature>
<evidence type="ECO:0000313" key="2">
    <source>
        <dbReference type="EMBL" id="MCL7051935.1"/>
    </source>
</evidence>
<keyword evidence="3" id="KW-1185">Reference proteome</keyword>
<sequence length="542" mass="61381">MKSSSSNTVVDPELFRRFTPGGTLPRIPNADFLSIKEIREMFNIPKSVKISKMEKLTDPVGEDEVVVNLYQLACAFPMPIDSFTCALLTAWGITIPQVHPSLCLALRRIVTISNTYLRFIRPEDVQRIISLGGRLGQGRTWKVFSCEFRNRNTEFRLDGFPKSYKDWDKQLYRFRKWRKEHQDSIPTIPADEHDEHESDNRMQHFFNLPRSLFDVSLYEIYVECSYDRDLNANEVSLPAHASPLARRPGITIIDSDSENDECNPPKAKNLSDSQRPLASSRHCAKRSLVNGVFNSKNVPDAMSRKVCTPLRRSNRANNKVRYTYSDPTFDDSASDFVVHLRKKNCESVSPVSSEDESVENFYADEPPSMVPILTNNRPSSKDKLVGDSGLSKSVTNASLSPATGMSFLRKASDFDPVPCSKRKICPDVAEVLLTSSGHGLKGSASGKEIVELRTKVDELTIINKNQKEQIACCRDDLDATSLERTESRKRIYELESLLHTRTDELSQTREELQISKSRALNLYQFKNAFNAAFNDNGFDPTQ</sequence>
<organism evidence="2 3">
    <name type="scientific">Papaver nudicaule</name>
    <name type="common">Iceland poppy</name>
    <dbReference type="NCBI Taxonomy" id="74823"/>
    <lineage>
        <taxon>Eukaryota</taxon>
        <taxon>Viridiplantae</taxon>
        <taxon>Streptophyta</taxon>
        <taxon>Embryophyta</taxon>
        <taxon>Tracheophyta</taxon>
        <taxon>Spermatophyta</taxon>
        <taxon>Magnoliopsida</taxon>
        <taxon>Ranunculales</taxon>
        <taxon>Papaveraceae</taxon>
        <taxon>Papaveroideae</taxon>
        <taxon>Papaver</taxon>
    </lineage>
</organism>